<dbReference type="Pfam" id="PF17064">
    <property type="entry name" value="QVR"/>
    <property type="match status" value="1"/>
</dbReference>
<evidence type="ECO:0000256" key="3">
    <source>
        <dbReference type="ARBA" id="ARBA00022692"/>
    </source>
</evidence>
<gene>
    <name evidence="11" type="primary">lynx4</name>
</gene>
<keyword evidence="7" id="KW-0325">Glycoprotein</keyword>
<sequence length="154" mass="16488">MDRRPVIALLLLLVCVHSGFSVICYQCNSQYDPRCGDPFDPYTLGEVNCSMKPPLEHLGKIQPTICRKIVQRVYGKTRVVRGCGYLTDDASNTDGRSCFQRSGTHDVHVQYCTCSEDRCNSAHSRTGPAAGALLAIALLAAGAGAGLSAVPSAL</sequence>
<comment type="subcellular location">
    <subcellularLocation>
        <location evidence="1">Membrane</location>
        <topology evidence="1">Lipid-anchor</topology>
        <topology evidence="1">GPI-anchor</topology>
    </subcellularLocation>
</comment>
<name>A0A1Y0F4C3_LOCMI</name>
<evidence type="ECO:0000256" key="2">
    <source>
        <dbReference type="ARBA" id="ARBA00022622"/>
    </source>
</evidence>
<dbReference type="PANTHER" id="PTHR33562">
    <property type="entry name" value="ATILLA, ISOFORM B-RELATED-RELATED"/>
    <property type="match status" value="1"/>
</dbReference>
<accession>A0A1Y0F4C3</accession>
<evidence type="ECO:0000256" key="7">
    <source>
        <dbReference type="ARBA" id="ARBA00023180"/>
    </source>
</evidence>
<keyword evidence="11" id="KW-0528">Neurotoxin</keyword>
<evidence type="ECO:0000256" key="9">
    <source>
        <dbReference type="SAM" id="Phobius"/>
    </source>
</evidence>
<feature type="signal peptide" evidence="10">
    <location>
        <begin position="1"/>
        <end position="21"/>
    </location>
</feature>
<dbReference type="SUPFAM" id="SSF57302">
    <property type="entry name" value="Snake toxin-like"/>
    <property type="match status" value="1"/>
</dbReference>
<keyword evidence="2" id="KW-0336">GPI-anchor</keyword>
<reference evidence="11" key="1">
    <citation type="submission" date="2016-10" db="EMBL/GenBank/DDBJ databases">
        <authorList>
            <person name="Varghese N."/>
        </authorList>
    </citation>
    <scope>NUCLEOTIDE SEQUENCE</scope>
</reference>
<evidence type="ECO:0000256" key="8">
    <source>
        <dbReference type="ARBA" id="ARBA00023288"/>
    </source>
</evidence>
<evidence type="ECO:0000256" key="5">
    <source>
        <dbReference type="ARBA" id="ARBA00022989"/>
    </source>
</evidence>
<dbReference type="AlphaFoldDB" id="A0A1Y0F4C3"/>
<proteinExistence type="evidence at transcript level"/>
<keyword evidence="6 9" id="KW-0472">Membrane</keyword>
<organism evidence="11">
    <name type="scientific">Locusta migratoria manilensis</name>
    <name type="common">Oriental migratory locust</name>
    <dbReference type="NCBI Taxonomy" id="229990"/>
    <lineage>
        <taxon>Eukaryota</taxon>
        <taxon>Metazoa</taxon>
        <taxon>Ecdysozoa</taxon>
        <taxon>Arthropoda</taxon>
        <taxon>Hexapoda</taxon>
        <taxon>Insecta</taxon>
        <taxon>Pterygota</taxon>
        <taxon>Neoptera</taxon>
        <taxon>Polyneoptera</taxon>
        <taxon>Orthoptera</taxon>
        <taxon>Caelifera</taxon>
        <taxon>Acrididea</taxon>
        <taxon>Acridomorpha</taxon>
        <taxon>Acridoidea</taxon>
        <taxon>Acrididae</taxon>
        <taxon>Oedipodinae</taxon>
        <taxon>Locusta</taxon>
    </lineage>
</organism>
<evidence type="ECO:0000256" key="1">
    <source>
        <dbReference type="ARBA" id="ARBA00004589"/>
    </source>
</evidence>
<feature type="chain" id="PRO_5021475055" evidence="10">
    <location>
        <begin position="22"/>
        <end position="154"/>
    </location>
</feature>
<dbReference type="EMBL" id="KX950844">
    <property type="protein sequence ID" value="ARU12054.1"/>
    <property type="molecule type" value="mRNA"/>
</dbReference>
<evidence type="ECO:0000256" key="10">
    <source>
        <dbReference type="SAM" id="SignalP"/>
    </source>
</evidence>
<dbReference type="GO" id="GO:0030431">
    <property type="term" value="P:sleep"/>
    <property type="evidence" value="ECO:0007669"/>
    <property type="project" value="InterPro"/>
</dbReference>
<keyword evidence="4 10" id="KW-0732">Signal</keyword>
<dbReference type="PANTHER" id="PTHR33562:SF17">
    <property type="entry name" value="PROTEIN QUIVER"/>
    <property type="match status" value="1"/>
</dbReference>
<dbReference type="InterPro" id="IPR045860">
    <property type="entry name" value="Snake_toxin-like_sf"/>
</dbReference>
<dbReference type="InterPro" id="IPR031424">
    <property type="entry name" value="QVR-like"/>
</dbReference>
<keyword evidence="3 9" id="KW-0812">Transmembrane</keyword>
<protein>
    <submittedName>
        <fullName evidence="11">Ly6/neurotoxin 4</fullName>
    </submittedName>
</protein>
<keyword evidence="11" id="KW-0800">Toxin</keyword>
<evidence type="ECO:0000256" key="6">
    <source>
        <dbReference type="ARBA" id="ARBA00023136"/>
    </source>
</evidence>
<keyword evidence="8" id="KW-0449">Lipoprotein</keyword>
<dbReference type="GO" id="GO:0098552">
    <property type="term" value="C:side of membrane"/>
    <property type="evidence" value="ECO:0007669"/>
    <property type="project" value="UniProtKB-KW"/>
</dbReference>
<dbReference type="InterPro" id="IPR050975">
    <property type="entry name" value="Sleep_regulator"/>
</dbReference>
<evidence type="ECO:0000313" key="11">
    <source>
        <dbReference type="EMBL" id="ARU12054.1"/>
    </source>
</evidence>
<dbReference type="GO" id="GO:0032222">
    <property type="term" value="P:regulation of synaptic transmission, cholinergic"/>
    <property type="evidence" value="ECO:0007669"/>
    <property type="project" value="InterPro"/>
</dbReference>
<keyword evidence="5 9" id="KW-1133">Transmembrane helix</keyword>
<evidence type="ECO:0000256" key="4">
    <source>
        <dbReference type="ARBA" id="ARBA00022729"/>
    </source>
</evidence>
<feature type="transmembrane region" description="Helical" evidence="9">
    <location>
        <begin position="129"/>
        <end position="150"/>
    </location>
</feature>